<evidence type="ECO:0000256" key="8">
    <source>
        <dbReference type="SAM" id="MobiDB-lite"/>
    </source>
</evidence>
<evidence type="ECO:0000256" key="1">
    <source>
        <dbReference type="ARBA" id="ARBA00004477"/>
    </source>
</evidence>
<keyword evidence="4" id="KW-0256">Endoplasmic reticulum</keyword>
<evidence type="ECO:0000256" key="2">
    <source>
        <dbReference type="ARBA" id="ARBA00022692"/>
    </source>
</evidence>
<reference evidence="11 12" key="1">
    <citation type="journal article" date="2018" name="Mol. Biol. Evol.">
        <title>Broad Genomic Sampling Reveals a Smut Pathogenic Ancestry of the Fungal Clade Ustilaginomycotina.</title>
        <authorList>
            <person name="Kijpornyongpan T."/>
            <person name="Mondo S.J."/>
            <person name="Barry K."/>
            <person name="Sandor L."/>
            <person name="Lee J."/>
            <person name="Lipzen A."/>
            <person name="Pangilinan J."/>
            <person name="LaButti K."/>
            <person name="Hainaut M."/>
            <person name="Henrissat B."/>
            <person name="Grigoriev I.V."/>
            <person name="Spatafora J.W."/>
            <person name="Aime M.C."/>
        </authorList>
    </citation>
    <scope>NUCLEOTIDE SEQUENCE [LARGE SCALE GENOMIC DNA]</scope>
    <source>
        <strain evidence="11 12">MCA 5214</strain>
    </source>
</reference>
<proteinExistence type="inferred from homology"/>
<dbReference type="RefSeq" id="XP_025359732.1">
    <property type="nucleotide sequence ID" value="XM_025506975.1"/>
</dbReference>
<dbReference type="Proteomes" id="UP000245884">
    <property type="component" value="Unassembled WGS sequence"/>
</dbReference>
<name>A0A316UIS0_9BASI</name>
<feature type="region of interest" description="Disordered" evidence="8">
    <location>
        <begin position="486"/>
        <end position="640"/>
    </location>
</feature>
<evidence type="ECO:0000313" key="11">
    <source>
        <dbReference type="EMBL" id="PWN25120.1"/>
    </source>
</evidence>
<feature type="transmembrane region" description="Helical" evidence="9">
    <location>
        <begin position="153"/>
        <end position="176"/>
    </location>
</feature>
<keyword evidence="12" id="KW-1185">Reference proteome</keyword>
<evidence type="ECO:0000256" key="4">
    <source>
        <dbReference type="ARBA" id="ARBA00022824"/>
    </source>
</evidence>
<feature type="compositionally biased region" description="Basic and acidic residues" evidence="8">
    <location>
        <begin position="83"/>
        <end position="94"/>
    </location>
</feature>
<dbReference type="Gene3D" id="1.20.144.10">
    <property type="entry name" value="Phosphatidic acid phosphatase type 2/haloperoxidase"/>
    <property type="match status" value="1"/>
</dbReference>
<feature type="compositionally biased region" description="Low complexity" evidence="8">
    <location>
        <begin position="36"/>
        <end position="49"/>
    </location>
</feature>
<dbReference type="EMBL" id="KZ819677">
    <property type="protein sequence ID" value="PWN25120.1"/>
    <property type="molecule type" value="Genomic_DNA"/>
</dbReference>
<evidence type="ECO:0000259" key="10">
    <source>
        <dbReference type="SMART" id="SM00014"/>
    </source>
</evidence>
<dbReference type="InterPro" id="IPR036938">
    <property type="entry name" value="PAP2/HPO_sf"/>
</dbReference>
<feature type="compositionally biased region" description="Polar residues" evidence="8">
    <location>
        <begin position="534"/>
        <end position="547"/>
    </location>
</feature>
<organism evidence="11 12">
    <name type="scientific">Jaminaea rosea</name>
    <dbReference type="NCBI Taxonomy" id="1569628"/>
    <lineage>
        <taxon>Eukaryota</taxon>
        <taxon>Fungi</taxon>
        <taxon>Dikarya</taxon>
        <taxon>Basidiomycota</taxon>
        <taxon>Ustilaginomycotina</taxon>
        <taxon>Exobasidiomycetes</taxon>
        <taxon>Microstromatales</taxon>
        <taxon>Microstromatales incertae sedis</taxon>
        <taxon>Jaminaea</taxon>
    </lineage>
</organism>
<dbReference type="GeneID" id="37028798"/>
<keyword evidence="6 9" id="KW-0472">Membrane</keyword>
<sequence length="710" mass="77513">MSSSLPPPPARTHSPPIRVSSPDQLRQLLGEYRGGAASPTPSTSSAASRPSKRDLIRSRHPAPKHVSKLESLGRENRKRRDSKGKGKTNEHEGAEADGNTTTDIGILPEEVYDEYLPPLVARLRRLLIRSLRRESLLLARHQSVVRHPILDRFFVYTSLFGTHSFFLIFLPTAFWIGSPYLGRGLVNTLAFGVYVSSAIKDLLCVPRPYSPPVTRLTIGSVHLEYGFLSTHSTNSVGMALYFYLWVVAMRGQNPQSVGWSSGWWEVGFALYCFSVVYGRIYAGMHSIVDCVTGSLLGMAITMTQWCAFDWIEAFLKIEGWTVPGVLVPACLFMVYVHPQPLDDCPCFEDAIAFISVVQGVNLARWASQRYSLLQFPDLDPFDPLPLNSSSIAPSDTSARNPLIRATLYLLTIIVGVFFIFLTRVLVKTTCKLALPTIFRFFDRTFGLVLPRRHYIPSSEYDEVPLQFNELLRSNSFVDLPNTLTPTVTPAGPWPDVGHPSRRENSSGGLSSGSETSSTAWTSGHDLGYRGVSRDGSSGMLSVPGSSESEYEYDRSGSATPVSRPVSPLSSQGRPPSPLKSTAAAGMSSLTDASQQLAAQKDDQASPNGSSHLIQYAPAPNSSLSVPLTRPAGQGGTELPSDKVANTLAANLSEEERIKQEEAAQQANKSGSTEVKHYDVDVLTKVLVYTAIGFVAAGPLPALFDRLGWTA</sequence>
<feature type="transmembrane region" description="Helical" evidence="9">
    <location>
        <begin position="232"/>
        <end position="250"/>
    </location>
</feature>
<dbReference type="PANTHER" id="PTHR14969:SF28">
    <property type="entry name" value="DIHYDROSPHINGOSINE 1-PHOSPHATE PHOSPHATASE LCB3-RELATED"/>
    <property type="match status" value="1"/>
</dbReference>
<feature type="domain" description="Phosphatidic acid phosphatase type 2/haloperoxidase" evidence="10">
    <location>
        <begin position="183"/>
        <end position="305"/>
    </location>
</feature>
<dbReference type="Pfam" id="PF01569">
    <property type="entry name" value="PAP2"/>
    <property type="match status" value="1"/>
</dbReference>
<feature type="transmembrane region" description="Helical" evidence="9">
    <location>
        <begin position="262"/>
        <end position="280"/>
    </location>
</feature>
<comment type="subcellular location">
    <subcellularLocation>
        <location evidence="1">Endoplasmic reticulum membrane</location>
        <topology evidence="1">Multi-pass membrane protein</topology>
    </subcellularLocation>
</comment>
<evidence type="ECO:0000256" key="6">
    <source>
        <dbReference type="ARBA" id="ARBA00023136"/>
    </source>
</evidence>
<feature type="compositionally biased region" description="Polar residues" evidence="8">
    <location>
        <begin position="587"/>
        <end position="597"/>
    </location>
</feature>
<dbReference type="STRING" id="1569628.A0A316UIS0"/>
<dbReference type="AlphaFoldDB" id="A0A316UIS0"/>
<dbReference type="InterPro" id="IPR000326">
    <property type="entry name" value="PAP2/HPO"/>
</dbReference>
<evidence type="ECO:0000256" key="7">
    <source>
        <dbReference type="ARBA" id="ARBA00038324"/>
    </source>
</evidence>
<evidence type="ECO:0000313" key="12">
    <source>
        <dbReference type="Proteomes" id="UP000245884"/>
    </source>
</evidence>
<feature type="region of interest" description="Disordered" evidence="8">
    <location>
        <begin position="1"/>
        <end position="102"/>
    </location>
</feature>
<evidence type="ECO:0000256" key="3">
    <source>
        <dbReference type="ARBA" id="ARBA00022801"/>
    </source>
</evidence>
<dbReference type="CDD" id="cd03388">
    <property type="entry name" value="PAP2_SPPase1"/>
    <property type="match status" value="1"/>
</dbReference>
<comment type="similarity">
    <text evidence="7">Belongs to the type 2 lipid phosphate phosphatase family.</text>
</comment>
<evidence type="ECO:0000256" key="9">
    <source>
        <dbReference type="SAM" id="Phobius"/>
    </source>
</evidence>
<dbReference type="GO" id="GO:0042392">
    <property type="term" value="F:sphingosine-1-phosphate phosphatase activity"/>
    <property type="evidence" value="ECO:0007669"/>
    <property type="project" value="TreeGrafter"/>
</dbReference>
<protein>
    <recommendedName>
        <fullName evidence="10">Phosphatidic acid phosphatase type 2/haloperoxidase domain-containing protein</fullName>
    </recommendedName>
</protein>
<feature type="compositionally biased region" description="Pro residues" evidence="8">
    <location>
        <begin position="1"/>
        <end position="10"/>
    </location>
</feature>
<dbReference type="GO" id="GO:0005789">
    <property type="term" value="C:endoplasmic reticulum membrane"/>
    <property type="evidence" value="ECO:0007669"/>
    <property type="project" value="UniProtKB-SubCell"/>
</dbReference>
<feature type="compositionally biased region" description="Low complexity" evidence="8">
    <location>
        <begin position="505"/>
        <end position="523"/>
    </location>
</feature>
<keyword evidence="2 9" id="KW-0812">Transmembrane</keyword>
<dbReference type="OrthoDB" id="301434at2759"/>
<feature type="transmembrane region" description="Helical" evidence="9">
    <location>
        <begin position="407"/>
        <end position="426"/>
    </location>
</feature>
<keyword evidence="5 9" id="KW-1133">Transmembrane helix</keyword>
<keyword evidence="3" id="KW-0378">Hydrolase</keyword>
<dbReference type="SMART" id="SM00014">
    <property type="entry name" value="acidPPc"/>
    <property type="match status" value="1"/>
</dbReference>
<dbReference type="PANTHER" id="PTHR14969">
    <property type="entry name" value="SPHINGOSINE-1-PHOSPHATE PHOSPHOHYDROLASE"/>
    <property type="match status" value="1"/>
</dbReference>
<dbReference type="SUPFAM" id="SSF48317">
    <property type="entry name" value="Acid phosphatase/Vanadium-dependent haloperoxidase"/>
    <property type="match status" value="1"/>
</dbReference>
<gene>
    <name evidence="11" type="ORF">BDZ90DRAFT_234333</name>
</gene>
<accession>A0A316UIS0</accession>
<evidence type="ECO:0000256" key="5">
    <source>
        <dbReference type="ARBA" id="ARBA00022989"/>
    </source>
</evidence>